<keyword evidence="3" id="KW-0804">Transcription</keyword>
<evidence type="ECO:0000256" key="1">
    <source>
        <dbReference type="ARBA" id="ARBA00023015"/>
    </source>
</evidence>
<evidence type="ECO:0000259" key="5">
    <source>
        <dbReference type="PROSITE" id="PS50977"/>
    </source>
</evidence>
<dbReference type="PROSITE" id="PS01081">
    <property type="entry name" value="HTH_TETR_1"/>
    <property type="match status" value="1"/>
</dbReference>
<dbReference type="PANTHER" id="PTHR30055:SF234">
    <property type="entry name" value="HTH-TYPE TRANSCRIPTIONAL REGULATOR BETI"/>
    <property type="match status" value="1"/>
</dbReference>
<evidence type="ECO:0000313" key="6">
    <source>
        <dbReference type="EMBL" id="MFC4330967.1"/>
    </source>
</evidence>
<dbReference type="InterPro" id="IPR009057">
    <property type="entry name" value="Homeodomain-like_sf"/>
</dbReference>
<dbReference type="PRINTS" id="PR00455">
    <property type="entry name" value="HTHTETR"/>
</dbReference>
<dbReference type="PROSITE" id="PS50977">
    <property type="entry name" value="HTH_TETR_2"/>
    <property type="match status" value="1"/>
</dbReference>
<protein>
    <submittedName>
        <fullName evidence="6">ScbR family autoregulator-binding transcription factor</fullName>
    </submittedName>
</protein>
<dbReference type="Pfam" id="PF00440">
    <property type="entry name" value="TetR_N"/>
    <property type="match status" value="1"/>
</dbReference>
<evidence type="ECO:0000256" key="2">
    <source>
        <dbReference type="ARBA" id="ARBA00023125"/>
    </source>
</evidence>
<proteinExistence type="predicted"/>
<sequence>MAKREPKQERSQRTRAVLVQAAAEVFAESGFAGASVNKIANRAGLTLGALYFHFENKEAVAREIVRMQPTFATPVDGAEGLQRAVDITLIWAYGLLRNPVLVAGARLVAEQGDFMGPEENSHRQWAAILADALRSAQARREVRSGVDVEAVARLVVNASTGAQLHAFAESGPGRGDLPYRIEEMWRCLLPALAVPSAIKRLEFGEGRARPDADAPMHA</sequence>
<keyword evidence="2 4" id="KW-0238">DNA-binding</keyword>
<dbReference type="InterPro" id="IPR054126">
    <property type="entry name" value="CprB_TetR_C"/>
</dbReference>
<dbReference type="InterPro" id="IPR036271">
    <property type="entry name" value="Tet_transcr_reg_TetR-rel_C_sf"/>
</dbReference>
<dbReference type="InterPro" id="IPR047923">
    <property type="entry name" value="ArpA-like"/>
</dbReference>
<gene>
    <name evidence="6" type="ORF">ACFPC0_24910</name>
</gene>
<dbReference type="PANTHER" id="PTHR30055">
    <property type="entry name" value="HTH-TYPE TRANSCRIPTIONAL REGULATOR RUTR"/>
    <property type="match status" value="1"/>
</dbReference>
<feature type="DNA-binding region" description="H-T-H motif" evidence="4">
    <location>
        <begin position="35"/>
        <end position="54"/>
    </location>
</feature>
<keyword evidence="1" id="KW-0805">Transcription regulation</keyword>
<dbReference type="InterPro" id="IPR023772">
    <property type="entry name" value="DNA-bd_HTH_TetR-type_CS"/>
</dbReference>
<organism evidence="6 7">
    <name type="scientific">Streptomyces andamanensis</name>
    <dbReference type="NCBI Taxonomy" id="1565035"/>
    <lineage>
        <taxon>Bacteria</taxon>
        <taxon>Bacillati</taxon>
        <taxon>Actinomycetota</taxon>
        <taxon>Actinomycetes</taxon>
        <taxon>Kitasatosporales</taxon>
        <taxon>Streptomycetaceae</taxon>
        <taxon>Streptomyces</taxon>
    </lineage>
</organism>
<name>A0ABV8TK02_9ACTN</name>
<evidence type="ECO:0000256" key="3">
    <source>
        <dbReference type="ARBA" id="ARBA00023163"/>
    </source>
</evidence>
<dbReference type="Pfam" id="PF21935">
    <property type="entry name" value="TetR_C_45"/>
    <property type="match status" value="1"/>
</dbReference>
<reference evidence="7" key="1">
    <citation type="journal article" date="2019" name="Int. J. Syst. Evol. Microbiol.">
        <title>The Global Catalogue of Microorganisms (GCM) 10K type strain sequencing project: providing services to taxonomists for standard genome sequencing and annotation.</title>
        <authorList>
            <consortium name="The Broad Institute Genomics Platform"/>
            <consortium name="The Broad Institute Genome Sequencing Center for Infectious Disease"/>
            <person name="Wu L."/>
            <person name="Ma J."/>
        </authorList>
    </citation>
    <scope>NUCLEOTIDE SEQUENCE [LARGE SCALE GENOMIC DNA]</scope>
    <source>
        <strain evidence="7">PCU 347</strain>
    </source>
</reference>
<dbReference type="InterPro" id="IPR050109">
    <property type="entry name" value="HTH-type_TetR-like_transc_reg"/>
</dbReference>
<keyword evidence="7" id="KW-1185">Reference proteome</keyword>
<comment type="caution">
    <text evidence="6">The sequence shown here is derived from an EMBL/GenBank/DDBJ whole genome shotgun (WGS) entry which is preliminary data.</text>
</comment>
<dbReference type="Proteomes" id="UP001595824">
    <property type="component" value="Unassembled WGS sequence"/>
</dbReference>
<dbReference type="InterPro" id="IPR001647">
    <property type="entry name" value="HTH_TetR"/>
</dbReference>
<dbReference type="EMBL" id="JBHSDP010000024">
    <property type="protein sequence ID" value="MFC4330967.1"/>
    <property type="molecule type" value="Genomic_DNA"/>
</dbReference>
<dbReference type="SUPFAM" id="SSF48498">
    <property type="entry name" value="Tetracyclin repressor-like, C-terminal domain"/>
    <property type="match status" value="1"/>
</dbReference>
<accession>A0ABV8TK02</accession>
<dbReference type="NCBIfam" id="NF041196">
    <property type="entry name" value="ScbR_bind_reg"/>
    <property type="match status" value="1"/>
</dbReference>
<dbReference type="SUPFAM" id="SSF46689">
    <property type="entry name" value="Homeodomain-like"/>
    <property type="match status" value="1"/>
</dbReference>
<feature type="domain" description="HTH tetR-type" evidence="5">
    <location>
        <begin position="12"/>
        <end position="72"/>
    </location>
</feature>
<evidence type="ECO:0000256" key="4">
    <source>
        <dbReference type="PROSITE-ProRule" id="PRU00335"/>
    </source>
</evidence>
<evidence type="ECO:0000313" key="7">
    <source>
        <dbReference type="Proteomes" id="UP001595824"/>
    </source>
</evidence>
<dbReference type="RefSeq" id="WP_381742078.1">
    <property type="nucleotide sequence ID" value="NZ_JBHSDP010000024.1"/>
</dbReference>
<dbReference type="Gene3D" id="1.10.357.10">
    <property type="entry name" value="Tetracycline Repressor, domain 2"/>
    <property type="match status" value="1"/>
</dbReference>